<dbReference type="EMBL" id="JANJYI010000005">
    <property type="protein sequence ID" value="KAK2648225.1"/>
    <property type="molecule type" value="Genomic_DNA"/>
</dbReference>
<comment type="caution">
    <text evidence="1">The sequence shown here is derived from an EMBL/GenBank/DDBJ whole genome shotgun (WGS) entry which is preliminary data.</text>
</comment>
<organism evidence="1 2">
    <name type="scientific">Dipteronia dyeriana</name>
    <dbReference type="NCBI Taxonomy" id="168575"/>
    <lineage>
        <taxon>Eukaryota</taxon>
        <taxon>Viridiplantae</taxon>
        <taxon>Streptophyta</taxon>
        <taxon>Embryophyta</taxon>
        <taxon>Tracheophyta</taxon>
        <taxon>Spermatophyta</taxon>
        <taxon>Magnoliopsida</taxon>
        <taxon>eudicotyledons</taxon>
        <taxon>Gunneridae</taxon>
        <taxon>Pentapetalae</taxon>
        <taxon>rosids</taxon>
        <taxon>malvids</taxon>
        <taxon>Sapindales</taxon>
        <taxon>Sapindaceae</taxon>
        <taxon>Hippocastanoideae</taxon>
        <taxon>Acereae</taxon>
        <taxon>Dipteronia</taxon>
    </lineage>
</organism>
<accession>A0AAD9WZT0</accession>
<evidence type="ECO:0000313" key="1">
    <source>
        <dbReference type="EMBL" id="KAK2648225.1"/>
    </source>
</evidence>
<gene>
    <name evidence="1" type="ORF">Ddye_015714</name>
</gene>
<evidence type="ECO:0000313" key="2">
    <source>
        <dbReference type="Proteomes" id="UP001280121"/>
    </source>
</evidence>
<dbReference type="Proteomes" id="UP001280121">
    <property type="component" value="Unassembled WGS sequence"/>
</dbReference>
<keyword evidence="2" id="KW-1185">Reference proteome</keyword>
<protein>
    <submittedName>
        <fullName evidence="1">Uncharacterized protein</fullName>
    </submittedName>
</protein>
<sequence>MEGNARHDNPVLGLSGIILDLKFQVHSLKIEHEAFQQEYLDSLLEREKERPLVAIDNVSQIVRDLLPSTYLLSLPHFLASPHLILKSLL</sequence>
<name>A0AAD9WZT0_9ROSI</name>
<proteinExistence type="predicted"/>
<reference evidence="1" key="1">
    <citation type="journal article" date="2023" name="Plant J.">
        <title>Genome sequences and population genomics provide insights into the demographic history, inbreeding, and mutation load of two 'living fossil' tree species of Dipteronia.</title>
        <authorList>
            <person name="Feng Y."/>
            <person name="Comes H.P."/>
            <person name="Chen J."/>
            <person name="Zhu S."/>
            <person name="Lu R."/>
            <person name="Zhang X."/>
            <person name="Li P."/>
            <person name="Qiu J."/>
            <person name="Olsen K.M."/>
            <person name="Qiu Y."/>
        </authorList>
    </citation>
    <scope>NUCLEOTIDE SEQUENCE</scope>
    <source>
        <strain evidence="1">KIB01</strain>
    </source>
</reference>
<dbReference type="AlphaFoldDB" id="A0AAD9WZT0"/>